<proteinExistence type="predicted"/>
<reference evidence="3" key="1">
    <citation type="journal article" date="2019" name="Int. J. Syst. Evol. Microbiol.">
        <title>The Global Catalogue of Microorganisms (GCM) 10K type strain sequencing project: providing services to taxonomists for standard genome sequencing and annotation.</title>
        <authorList>
            <consortium name="The Broad Institute Genomics Platform"/>
            <consortium name="The Broad Institute Genome Sequencing Center for Infectious Disease"/>
            <person name="Wu L."/>
            <person name="Ma J."/>
        </authorList>
    </citation>
    <scope>NUCLEOTIDE SEQUENCE [LARGE SCALE GENOMIC DNA]</scope>
    <source>
        <strain evidence="3">KCTC 42217</strain>
    </source>
</reference>
<keyword evidence="1" id="KW-0472">Membrane</keyword>
<feature type="transmembrane region" description="Helical" evidence="1">
    <location>
        <begin position="7"/>
        <end position="25"/>
    </location>
</feature>
<keyword evidence="3" id="KW-1185">Reference proteome</keyword>
<dbReference type="Proteomes" id="UP001597387">
    <property type="component" value="Unassembled WGS sequence"/>
</dbReference>
<comment type="caution">
    <text evidence="2">The sequence shown here is derived from an EMBL/GenBank/DDBJ whole genome shotgun (WGS) entry which is preliminary data.</text>
</comment>
<dbReference type="EMBL" id="JBHUHZ010000003">
    <property type="protein sequence ID" value="MFD2164197.1"/>
    <property type="molecule type" value="Genomic_DNA"/>
</dbReference>
<name>A0ABW4ZRS7_9SPHI</name>
<dbReference type="RefSeq" id="WP_255904376.1">
    <property type="nucleotide sequence ID" value="NZ_JAFMZO010000004.1"/>
</dbReference>
<accession>A0ABW4ZRS7</accession>
<protein>
    <submittedName>
        <fullName evidence="2">Uncharacterized protein</fullName>
    </submittedName>
</protein>
<feature type="transmembrane region" description="Helical" evidence="1">
    <location>
        <begin position="37"/>
        <end position="59"/>
    </location>
</feature>
<sequence length="96" mass="10818">MLSKKIVFTNLVIVTILYAYFTYHGYSVDDDSRGIGYVYLCLGTLILDVILLIVLAVGTYSNVKPIDKRSYLWSIFFSILSFILVPVIFGVLLSVI</sequence>
<feature type="transmembrane region" description="Helical" evidence="1">
    <location>
        <begin position="71"/>
        <end position="93"/>
    </location>
</feature>
<evidence type="ECO:0000313" key="2">
    <source>
        <dbReference type="EMBL" id="MFD2164197.1"/>
    </source>
</evidence>
<evidence type="ECO:0000313" key="3">
    <source>
        <dbReference type="Proteomes" id="UP001597387"/>
    </source>
</evidence>
<organism evidence="2 3">
    <name type="scientific">Paradesertivirga mongoliensis</name>
    <dbReference type="NCBI Taxonomy" id="2100740"/>
    <lineage>
        <taxon>Bacteria</taxon>
        <taxon>Pseudomonadati</taxon>
        <taxon>Bacteroidota</taxon>
        <taxon>Sphingobacteriia</taxon>
        <taxon>Sphingobacteriales</taxon>
        <taxon>Sphingobacteriaceae</taxon>
        <taxon>Paradesertivirga</taxon>
    </lineage>
</organism>
<keyword evidence="1" id="KW-1133">Transmembrane helix</keyword>
<gene>
    <name evidence="2" type="ORF">ACFSJU_17440</name>
</gene>
<keyword evidence="1" id="KW-0812">Transmembrane</keyword>
<evidence type="ECO:0000256" key="1">
    <source>
        <dbReference type="SAM" id="Phobius"/>
    </source>
</evidence>